<gene>
    <name evidence="5" type="ORF">M670_01421</name>
</gene>
<name>A0A072P0K4_SCHAZ</name>
<dbReference type="Gene3D" id="2.60.40.790">
    <property type="match status" value="1"/>
</dbReference>
<evidence type="ECO:0000313" key="5">
    <source>
        <dbReference type="EMBL" id="KEF39035.1"/>
    </source>
</evidence>
<evidence type="ECO:0000259" key="4">
    <source>
        <dbReference type="PROSITE" id="PS51203"/>
    </source>
</evidence>
<evidence type="ECO:0000313" key="6">
    <source>
        <dbReference type="Proteomes" id="UP000027936"/>
    </source>
</evidence>
<keyword evidence="5" id="KW-0346">Stress response</keyword>
<dbReference type="EMBL" id="JJRY01000004">
    <property type="protein sequence ID" value="KEF39035.1"/>
    <property type="molecule type" value="Genomic_DNA"/>
</dbReference>
<dbReference type="PROSITE" id="PS01031">
    <property type="entry name" value="SHSP"/>
    <property type="match status" value="1"/>
</dbReference>
<dbReference type="InterPro" id="IPR007052">
    <property type="entry name" value="CS_dom"/>
</dbReference>
<comment type="caution">
    <text evidence="5">The sequence shown here is derived from an EMBL/GenBank/DDBJ whole genome shotgun (WGS) entry which is preliminary data.</text>
</comment>
<accession>A0A072P0K4</accession>
<feature type="domain" description="SHSP" evidence="3">
    <location>
        <begin position="26"/>
        <end position="138"/>
    </location>
</feature>
<feature type="domain" description="CS" evidence="4">
    <location>
        <begin position="30"/>
        <end position="133"/>
    </location>
</feature>
<dbReference type="PROSITE" id="PS51203">
    <property type="entry name" value="CS"/>
    <property type="match status" value="1"/>
</dbReference>
<sequence>MATLHDLLPRFWNKRSQELEEFFDNPWPWSKMFDVDVKENEKTITIHADLPGFSKDEIELALDEYSLTIKASRTAEKEEKGEKYYKQERSYGKVERTIPLPAEVIGDSSKAKYEDGVLTITLEKKNPSLPDRKHIPIE</sequence>
<comment type="similarity">
    <text evidence="1 2">Belongs to the small heat shock protein (HSP20) family.</text>
</comment>
<evidence type="ECO:0000256" key="1">
    <source>
        <dbReference type="PROSITE-ProRule" id="PRU00285"/>
    </source>
</evidence>
<organism evidence="5 6">
    <name type="scientific">Schinkia azotoformans MEV2011</name>
    <dbReference type="NCBI Taxonomy" id="1348973"/>
    <lineage>
        <taxon>Bacteria</taxon>
        <taxon>Bacillati</taxon>
        <taxon>Bacillota</taxon>
        <taxon>Bacilli</taxon>
        <taxon>Bacillales</taxon>
        <taxon>Bacillaceae</taxon>
        <taxon>Calidifontibacillus/Schinkia group</taxon>
        <taxon>Schinkia</taxon>
    </lineage>
</organism>
<dbReference type="InterPro" id="IPR002068">
    <property type="entry name" value="A-crystallin/Hsp20_dom"/>
</dbReference>
<evidence type="ECO:0000256" key="2">
    <source>
        <dbReference type="RuleBase" id="RU003616"/>
    </source>
</evidence>
<dbReference type="InterPro" id="IPR031107">
    <property type="entry name" value="Small_HSP"/>
</dbReference>
<protein>
    <submittedName>
        <fullName evidence="5">Molecular chaperone (Small heat shock protein)</fullName>
    </submittedName>
</protein>
<dbReference type="PANTHER" id="PTHR11527">
    <property type="entry name" value="HEAT-SHOCK PROTEIN 20 FAMILY MEMBER"/>
    <property type="match status" value="1"/>
</dbReference>
<dbReference type="OrthoDB" id="9811615at2"/>
<dbReference type="PATRIC" id="fig|1348973.3.peg.1387"/>
<dbReference type="RefSeq" id="WP_035194472.1">
    <property type="nucleotide sequence ID" value="NZ_JJRY01000004.1"/>
</dbReference>
<dbReference type="InterPro" id="IPR008978">
    <property type="entry name" value="HSP20-like_chaperone"/>
</dbReference>
<dbReference type="Proteomes" id="UP000027936">
    <property type="component" value="Unassembled WGS sequence"/>
</dbReference>
<dbReference type="SUPFAM" id="SSF49764">
    <property type="entry name" value="HSP20-like chaperones"/>
    <property type="match status" value="1"/>
</dbReference>
<evidence type="ECO:0000259" key="3">
    <source>
        <dbReference type="PROSITE" id="PS01031"/>
    </source>
</evidence>
<proteinExistence type="inferred from homology"/>
<dbReference type="AlphaFoldDB" id="A0A072P0K4"/>
<dbReference type="Pfam" id="PF00011">
    <property type="entry name" value="HSP20"/>
    <property type="match status" value="1"/>
</dbReference>
<reference evidence="5 6" key="1">
    <citation type="submission" date="2014-04" db="EMBL/GenBank/DDBJ databases">
        <title>Draft genome sequence of Bacillus azotoformans MEV2011, a (co-) denitrifying strain unable to grow in the presence of oxygen.</title>
        <authorList>
            <person name="Nielsen M."/>
            <person name="Schreiber L."/>
            <person name="Finster K."/>
            <person name="Schramm A."/>
        </authorList>
    </citation>
    <scope>NUCLEOTIDE SEQUENCE [LARGE SCALE GENOMIC DNA]</scope>
    <source>
        <strain evidence="5 6">MEV2011</strain>
    </source>
</reference>
<dbReference type="CDD" id="cd06464">
    <property type="entry name" value="ACD_sHsps-like"/>
    <property type="match status" value="1"/>
</dbReference>